<organism evidence="1 2">
    <name type="scientific">Trinickia fusca</name>
    <dbReference type="NCBI Taxonomy" id="2419777"/>
    <lineage>
        <taxon>Bacteria</taxon>
        <taxon>Pseudomonadati</taxon>
        <taxon>Pseudomonadota</taxon>
        <taxon>Betaproteobacteria</taxon>
        <taxon>Burkholderiales</taxon>
        <taxon>Burkholderiaceae</taxon>
        <taxon>Trinickia</taxon>
    </lineage>
</organism>
<evidence type="ECO:0000313" key="1">
    <source>
        <dbReference type="EMBL" id="RKP46910.1"/>
    </source>
</evidence>
<reference evidence="1 2" key="1">
    <citation type="submission" date="2018-10" db="EMBL/GenBank/DDBJ databases">
        <title>Paraburkholderia sp. 7MK8-2, isolated from soil.</title>
        <authorList>
            <person name="Gao Z.-H."/>
            <person name="Qiu L.-H."/>
        </authorList>
    </citation>
    <scope>NUCLEOTIDE SEQUENCE [LARGE SCALE GENOMIC DNA]</scope>
    <source>
        <strain evidence="1 2">7MK8-2</strain>
    </source>
</reference>
<dbReference type="AlphaFoldDB" id="A0A494X8W8"/>
<dbReference type="SUPFAM" id="SSF48403">
    <property type="entry name" value="Ankyrin repeat"/>
    <property type="match status" value="1"/>
</dbReference>
<keyword evidence="2" id="KW-1185">Reference proteome</keyword>
<proteinExistence type="predicted"/>
<dbReference type="Proteomes" id="UP000280434">
    <property type="component" value="Unassembled WGS sequence"/>
</dbReference>
<dbReference type="PANTHER" id="PTHR24121:SF23">
    <property type="entry name" value="NO MECHANORECEPTOR POTENTIAL C, ISOFORM H"/>
    <property type="match status" value="1"/>
</dbReference>
<protein>
    <submittedName>
        <fullName evidence="1">Ankyrin repeat domain-containing protein</fullName>
    </submittedName>
</protein>
<dbReference type="Gene3D" id="1.25.40.20">
    <property type="entry name" value="Ankyrin repeat-containing domain"/>
    <property type="match status" value="3"/>
</dbReference>
<comment type="caution">
    <text evidence="1">The sequence shown here is derived from an EMBL/GenBank/DDBJ whole genome shotgun (WGS) entry which is preliminary data.</text>
</comment>
<evidence type="ECO:0000313" key="2">
    <source>
        <dbReference type="Proteomes" id="UP000280434"/>
    </source>
</evidence>
<gene>
    <name evidence="1" type="ORF">D7S89_16290</name>
</gene>
<accession>A0A494X8W8</accession>
<dbReference type="InterPro" id="IPR036770">
    <property type="entry name" value="Ankyrin_rpt-contain_sf"/>
</dbReference>
<dbReference type="PANTHER" id="PTHR24121">
    <property type="entry name" value="NO MECHANORECEPTOR POTENTIAL C, ISOFORM D-RELATED"/>
    <property type="match status" value="1"/>
</dbReference>
<name>A0A494X8W8_9BURK</name>
<dbReference type="EMBL" id="RBZV01000006">
    <property type="protein sequence ID" value="RKP46910.1"/>
    <property type="molecule type" value="Genomic_DNA"/>
</dbReference>
<dbReference type="InterPro" id="IPR002110">
    <property type="entry name" value="Ankyrin_rpt"/>
</dbReference>
<dbReference type="SMART" id="SM00248">
    <property type="entry name" value="ANK"/>
    <property type="match status" value="8"/>
</dbReference>
<sequence>MIGDGFSKAFLSTDMDSQHGAQAASKAEPPTALASVWYSPERHGSVVAFERSADHHTFIVEVGVALAGLIKFARYRCDNHVAIAHNLQEFRNRVVNCADSFYSTTREVLYGVGKQLLDQLCRLIAEVGDDVKGNDPRMCACRAAVEELARGLDKCAPAAVSHLASAVRCLMLASDGVRAASWQGKEQLAKALILESVRANHARESGYLAYEIHYYNAYANRIAERIGLPAVDDIFTRSLRISETQFDRCEELVKSKLTPGHLALMLGDECLADASERLSRALEMPVHQLRAGFSYDDKAVDAVKLVMDELDRKYGKGTCKDGSILEFDVEDPALCRLHRDPSLLALNILDAQRTDGLLDPQYQRKLVEKWTVAGHSPNSKYTVGVWHHERELVWATLNDEAEPLRVSHLEKLKGLKASLSPEARELSAAIVRRVIDNEDSKKLQNLSIEWLDEHHVDRLIDKLDGAQFLTFLAAKSSDGYPRLYEAMRHDHVDVVRVFAKAAARGLTRGVIDDKQFVDLMAAMSEDGTPALHAALVNGHDGTVDAFINEVSAALEQRAIGSDQFVTLLSAKSSEGYPGLYEAMKRNHVKAVKEFVIVVAQGFRRGVIDAKECVDLMAAMSGDGTPALHAALANGHLGTVNAFIERLVQMSFYSPRITGDQFVTLLSARSSEGNPGLYEAMAHNHADVVKKFALSVRGAREMDVISAGQFVDLMAAMSKDGKPALHAALANGHDRTVDEFVITVLNAHKEGLISSDERLTLLAAKSNEGYPGLHEAMRHNHVDVVGVFAKAAAYELIFGTIDAKQFVDLMAAMSEDGTPALHAALTNGHADAVKAFIDEVWRALMYRVISSDQFVTLLAAKNREGCPGLYEAMRHNHVDAVSVFEKAAEEGLRRGVIDAKQFAELTAATPTNGRLGLREALSEGHAGVRRGVLEGGNSGV</sequence>